<evidence type="ECO:0000256" key="3">
    <source>
        <dbReference type="ARBA" id="ARBA00023143"/>
    </source>
</evidence>
<reference evidence="7 8" key="1">
    <citation type="journal article" date="2016" name="PLoS ONE">
        <title>Whole-Genome Sequence Analysis of Bombella intestini LMG 28161T, a Novel Acetic Acid Bacterium Isolated from the Crop of a Red-Tailed Bumble Bee, Bombus lapidarius.</title>
        <authorList>
            <person name="Li L."/>
            <person name="Illeghems K."/>
            <person name="Van Kerrebroeck S."/>
            <person name="Borremans W."/>
            <person name="Cleenwerck I."/>
            <person name="Smagghe G."/>
            <person name="De Vuyst L."/>
            <person name="Vandamme P."/>
        </authorList>
    </citation>
    <scope>NUCLEOTIDE SEQUENCE [LARGE SCALE GENOMIC DNA]</scope>
    <source>
        <strain evidence="7 8">R-52487</strain>
    </source>
</reference>
<feature type="compositionally biased region" description="Low complexity" evidence="6">
    <location>
        <begin position="23"/>
        <end position="38"/>
    </location>
</feature>
<dbReference type="GO" id="GO:0005198">
    <property type="term" value="F:structural molecule activity"/>
    <property type="evidence" value="ECO:0007669"/>
    <property type="project" value="UniProtKB-UniRule"/>
</dbReference>
<protein>
    <recommendedName>
        <fullName evidence="4 5">Flagellar hook-basal body complex protein FliE</fullName>
    </recommendedName>
</protein>
<comment type="caution">
    <text evidence="7">The sequence shown here is derived from an EMBL/GenBank/DDBJ whole genome shotgun (WGS) entry which is preliminary data.</text>
</comment>
<dbReference type="RefSeq" id="WP_077396145.1">
    <property type="nucleotide sequence ID" value="NZ_JATM01000002.1"/>
</dbReference>
<dbReference type="STRING" id="1539051.AL01_04090"/>
<sequence length="118" mass="12140">MSLSSITSSAAHNFDAGQAYGRAQQLSQSSSSASNALAGEGDNSDAVSSFSSVLNNAIQGAINTGKVAESQTAQALSGKGNMSDVVASVEEAKLTLQTVTTLRDRFVSAYQDVMRMSV</sequence>
<gene>
    <name evidence="4" type="primary">fliE</name>
    <name evidence="7" type="ORF">AL01_04090</name>
</gene>
<dbReference type="AlphaFoldDB" id="A0A1S8GQK0"/>
<keyword evidence="8" id="KW-1185">Reference proteome</keyword>
<proteinExistence type="inferred from homology"/>
<organism evidence="7 8">
    <name type="scientific">Bombella intestini</name>
    <dbReference type="NCBI Taxonomy" id="1539051"/>
    <lineage>
        <taxon>Bacteria</taxon>
        <taxon>Pseudomonadati</taxon>
        <taxon>Pseudomonadota</taxon>
        <taxon>Alphaproteobacteria</taxon>
        <taxon>Acetobacterales</taxon>
        <taxon>Acetobacteraceae</taxon>
        <taxon>Bombella</taxon>
    </lineage>
</organism>
<comment type="similarity">
    <text evidence="2 4">Belongs to the FliE family.</text>
</comment>
<dbReference type="Pfam" id="PF02049">
    <property type="entry name" value="FliE"/>
    <property type="match status" value="1"/>
</dbReference>
<dbReference type="NCBIfam" id="TIGR00205">
    <property type="entry name" value="fliE"/>
    <property type="match status" value="1"/>
</dbReference>
<evidence type="ECO:0000256" key="1">
    <source>
        <dbReference type="ARBA" id="ARBA00004117"/>
    </source>
</evidence>
<dbReference type="GO" id="GO:0003774">
    <property type="term" value="F:cytoskeletal motor activity"/>
    <property type="evidence" value="ECO:0007669"/>
    <property type="project" value="InterPro"/>
</dbReference>
<dbReference type="OrthoDB" id="8481852at2"/>
<evidence type="ECO:0000313" key="7">
    <source>
        <dbReference type="EMBL" id="OOL18919.1"/>
    </source>
</evidence>
<accession>A0A1S8GQK0</accession>
<keyword evidence="7" id="KW-0966">Cell projection</keyword>
<dbReference type="GO" id="GO:0071973">
    <property type="term" value="P:bacterial-type flagellum-dependent cell motility"/>
    <property type="evidence" value="ECO:0007669"/>
    <property type="project" value="InterPro"/>
</dbReference>
<dbReference type="HAMAP" id="MF_00724">
    <property type="entry name" value="FliE"/>
    <property type="match status" value="1"/>
</dbReference>
<dbReference type="InterPro" id="IPR001624">
    <property type="entry name" value="FliE"/>
</dbReference>
<dbReference type="EMBL" id="JATM01000002">
    <property type="protein sequence ID" value="OOL18919.1"/>
    <property type="molecule type" value="Genomic_DNA"/>
</dbReference>
<keyword evidence="7" id="KW-0282">Flagellum</keyword>
<keyword evidence="7" id="KW-0969">Cilium</keyword>
<dbReference type="PANTHER" id="PTHR34653">
    <property type="match status" value="1"/>
</dbReference>
<dbReference type="Proteomes" id="UP000200980">
    <property type="component" value="Unassembled WGS sequence"/>
</dbReference>
<evidence type="ECO:0000256" key="5">
    <source>
        <dbReference type="NCBIfam" id="TIGR00205"/>
    </source>
</evidence>
<evidence type="ECO:0000256" key="4">
    <source>
        <dbReference type="HAMAP-Rule" id="MF_00724"/>
    </source>
</evidence>
<feature type="region of interest" description="Disordered" evidence="6">
    <location>
        <begin position="21"/>
        <end position="48"/>
    </location>
</feature>
<name>A0A1S8GQK0_9PROT</name>
<keyword evidence="3 4" id="KW-0975">Bacterial flagellum</keyword>
<evidence type="ECO:0000256" key="2">
    <source>
        <dbReference type="ARBA" id="ARBA00009272"/>
    </source>
</evidence>
<dbReference type="GO" id="GO:0009425">
    <property type="term" value="C:bacterial-type flagellum basal body"/>
    <property type="evidence" value="ECO:0007669"/>
    <property type="project" value="UniProtKB-SubCell"/>
</dbReference>
<dbReference type="PRINTS" id="PR01006">
    <property type="entry name" value="FLGHOOKFLIE"/>
</dbReference>
<dbReference type="PANTHER" id="PTHR34653:SF1">
    <property type="entry name" value="FLAGELLAR HOOK-BASAL BODY COMPLEX PROTEIN FLIE"/>
    <property type="match status" value="1"/>
</dbReference>
<evidence type="ECO:0000313" key="8">
    <source>
        <dbReference type="Proteomes" id="UP000200980"/>
    </source>
</evidence>
<comment type="subcellular location">
    <subcellularLocation>
        <location evidence="1 4">Bacterial flagellum basal body</location>
    </subcellularLocation>
</comment>
<evidence type="ECO:0000256" key="6">
    <source>
        <dbReference type="SAM" id="MobiDB-lite"/>
    </source>
</evidence>